<keyword evidence="5" id="KW-1185">Reference proteome</keyword>
<dbReference type="InterPro" id="IPR000488">
    <property type="entry name" value="Death_dom"/>
</dbReference>
<evidence type="ECO:0000259" key="2">
    <source>
        <dbReference type="PROSITE" id="PS50017"/>
    </source>
</evidence>
<dbReference type="Pfam" id="PF00531">
    <property type="entry name" value="Death"/>
    <property type="match status" value="1"/>
</dbReference>
<reference evidence="4" key="2">
    <citation type="submission" date="2025-08" db="UniProtKB">
        <authorList>
            <consortium name="Ensembl"/>
        </authorList>
    </citation>
    <scope>IDENTIFICATION</scope>
</reference>
<proteinExistence type="predicted"/>
<dbReference type="InParanoid" id="A0A672FPC4"/>
<dbReference type="InterPro" id="IPR011029">
    <property type="entry name" value="DEATH-like_dom_sf"/>
</dbReference>
<dbReference type="OMA" id="RCRSDHS"/>
<dbReference type="PANTHER" id="PTHR15034:SF5">
    <property type="entry name" value="DEATH DOMAIN-CONTAINING PROTEIN CRADD"/>
    <property type="match status" value="1"/>
</dbReference>
<dbReference type="PANTHER" id="PTHR15034">
    <property type="entry name" value="DEATH DOMAIN-CONTAINING PROTEIN CRADD"/>
    <property type="match status" value="1"/>
</dbReference>
<dbReference type="PROSITE" id="PS50209">
    <property type="entry name" value="CARD"/>
    <property type="match status" value="1"/>
</dbReference>
<gene>
    <name evidence="4" type="primary">cradd</name>
</gene>
<dbReference type="GO" id="GO:0070513">
    <property type="term" value="F:death domain binding"/>
    <property type="evidence" value="ECO:0007669"/>
    <property type="project" value="InterPro"/>
</dbReference>
<feature type="domain" description="Death" evidence="2">
    <location>
        <begin position="121"/>
        <end position="194"/>
    </location>
</feature>
<dbReference type="FunCoup" id="A0A672FPC4">
    <property type="interactions" value="867"/>
</dbReference>
<evidence type="ECO:0000259" key="3">
    <source>
        <dbReference type="PROSITE" id="PS50209"/>
    </source>
</evidence>
<dbReference type="GO" id="GO:0042981">
    <property type="term" value="P:regulation of apoptotic process"/>
    <property type="evidence" value="ECO:0007669"/>
    <property type="project" value="InterPro"/>
</dbReference>
<organism evidence="4 5">
    <name type="scientific">Salarias fasciatus</name>
    <name type="common">Jewelled blenny</name>
    <name type="synonym">Blennius fasciatus</name>
    <dbReference type="NCBI Taxonomy" id="181472"/>
    <lineage>
        <taxon>Eukaryota</taxon>
        <taxon>Metazoa</taxon>
        <taxon>Chordata</taxon>
        <taxon>Craniata</taxon>
        <taxon>Vertebrata</taxon>
        <taxon>Euteleostomi</taxon>
        <taxon>Actinopterygii</taxon>
        <taxon>Neopterygii</taxon>
        <taxon>Teleostei</taxon>
        <taxon>Neoteleostei</taxon>
        <taxon>Acanthomorphata</taxon>
        <taxon>Ovalentaria</taxon>
        <taxon>Blenniimorphae</taxon>
        <taxon>Blenniiformes</taxon>
        <taxon>Blennioidei</taxon>
        <taxon>Blenniidae</taxon>
        <taxon>Salariinae</taxon>
        <taxon>Salarias</taxon>
    </lineage>
</organism>
<dbReference type="Pfam" id="PF00619">
    <property type="entry name" value="CARD"/>
    <property type="match status" value="1"/>
</dbReference>
<evidence type="ECO:0000313" key="5">
    <source>
        <dbReference type="Proteomes" id="UP000472267"/>
    </source>
</evidence>
<protein>
    <submittedName>
        <fullName evidence="4">Death domain-containing protein CRADD-like</fullName>
    </submittedName>
</protein>
<dbReference type="SMART" id="SM00005">
    <property type="entry name" value="DEATH"/>
    <property type="match status" value="1"/>
</dbReference>
<dbReference type="Proteomes" id="UP000472267">
    <property type="component" value="Chromosome 17"/>
</dbReference>
<dbReference type="GO" id="GO:0007165">
    <property type="term" value="P:signal transduction"/>
    <property type="evidence" value="ECO:0007669"/>
    <property type="project" value="InterPro"/>
</dbReference>
<dbReference type="SMART" id="SM00114">
    <property type="entry name" value="CARD"/>
    <property type="match status" value="1"/>
</dbReference>
<dbReference type="SUPFAM" id="SSF47986">
    <property type="entry name" value="DEATH domain"/>
    <property type="match status" value="2"/>
</dbReference>
<accession>A0A672FPC4</accession>
<dbReference type="OrthoDB" id="10031931at2759"/>
<evidence type="ECO:0000256" key="1">
    <source>
        <dbReference type="SAM" id="MobiDB-lite"/>
    </source>
</evidence>
<sequence>MDPAHRAVLRRLRVELSGQLLVSDAVLPLLFQEEVLTEAQVEDIESRSSERQKALRLLDLLPSRGPRAFPVFLRALDDFSWVRERLLEELREAGPGPGPGPGPGATEPRRPPEAVLRRVPSDRELSRLAARLGARWEELLLELGLTPEDVFRCRADHALSSQAAALAGLVRWRRAGGRGATVQRLQDGLQAVDLHPSVLEDILTADL</sequence>
<dbReference type="PROSITE" id="PS50017">
    <property type="entry name" value="DEATH_DOMAIN"/>
    <property type="match status" value="1"/>
</dbReference>
<feature type="domain" description="CARD" evidence="3">
    <location>
        <begin position="1"/>
        <end position="78"/>
    </location>
</feature>
<name>A0A672FPC4_SALFA</name>
<dbReference type="InterPro" id="IPR037939">
    <property type="entry name" value="CRADD"/>
</dbReference>
<dbReference type="InterPro" id="IPR001315">
    <property type="entry name" value="CARD"/>
</dbReference>
<dbReference type="GO" id="GO:0002020">
    <property type="term" value="F:protease binding"/>
    <property type="evidence" value="ECO:0007669"/>
    <property type="project" value="InterPro"/>
</dbReference>
<dbReference type="Gene3D" id="1.10.533.10">
    <property type="entry name" value="Death Domain, Fas"/>
    <property type="match status" value="2"/>
</dbReference>
<evidence type="ECO:0000313" key="4">
    <source>
        <dbReference type="Ensembl" id="ENSSFAP00005008801.1"/>
    </source>
</evidence>
<dbReference type="AlphaFoldDB" id="A0A672FPC4"/>
<reference evidence="4" key="3">
    <citation type="submission" date="2025-09" db="UniProtKB">
        <authorList>
            <consortium name="Ensembl"/>
        </authorList>
    </citation>
    <scope>IDENTIFICATION</scope>
</reference>
<feature type="region of interest" description="Disordered" evidence="1">
    <location>
        <begin position="90"/>
        <end position="112"/>
    </location>
</feature>
<reference evidence="4" key="1">
    <citation type="submission" date="2019-06" db="EMBL/GenBank/DDBJ databases">
        <authorList>
            <consortium name="Wellcome Sanger Institute Data Sharing"/>
        </authorList>
    </citation>
    <scope>NUCLEOTIDE SEQUENCE [LARGE SCALE GENOMIC DNA]</scope>
</reference>
<dbReference type="Ensembl" id="ENSSFAT00005009226.1">
    <property type="protein sequence ID" value="ENSSFAP00005008801.1"/>
    <property type="gene ID" value="ENSSFAG00005005098.1"/>
</dbReference>